<keyword evidence="5 6" id="KW-0233">DNA recombination</keyword>
<dbReference type="GO" id="GO:0006313">
    <property type="term" value="P:DNA transposition"/>
    <property type="evidence" value="ECO:0007669"/>
    <property type="project" value="UniProtKB-UniRule"/>
</dbReference>
<comment type="similarity">
    <text evidence="2 6">Belongs to the transposase mutator family.</text>
</comment>
<keyword evidence="6" id="KW-0814">Transposable element</keyword>
<protein>
    <recommendedName>
        <fullName evidence="6">Mutator family transposase</fullName>
    </recommendedName>
</protein>
<sequence length="401" mass="45313">MSESFDRFCLRTGLEALETLMAEEVEQLCGPSHARDDQQAYRWGSTKGEVPFHGGKVQIKRPRVRDKSGKEKPLDSYLEARDHALLSRWAMNQMLLGVTTRRFGRSVRLPEGDIPRQDGDGTSKSAVSRRFVALSQVKMQEWLQQDLSDLDLLVIQIDGLVVNKHSMIAAMGIDTKGIKHPLSLMEGATENHVVVQALLDDLIERGVNPKRAMFFLLDGSKALSKAVRNTYGQLALIQRCQVHKSRNILDRLDEAMKISVRKALRQAWDAESPELAEKLLRNLANRLKSTNQQAAASILEGLDEILCLIRLGLPPELRKALATTNAIENMMGTIRRVTRNVKRWKNSNMRLRWTAAGMLEAKKGFQRLRAYRQLPHLKAKLEEHTQKVLAETSLQKQSEAA</sequence>
<dbReference type="InterPro" id="IPR001207">
    <property type="entry name" value="Transposase_mutator"/>
</dbReference>
<reference evidence="8" key="1">
    <citation type="journal article" date="2009" name="Appl. Environ. Microbiol.">
        <title>Complete genome sequence of the chemolithoautotrophic marine magnetotactic coccus strain MC-1.</title>
        <authorList>
            <person name="Schubbe S."/>
            <person name="Williams T.J."/>
            <person name="Xie G."/>
            <person name="Kiss H.E."/>
            <person name="Brettin T.S."/>
            <person name="Martinez D."/>
            <person name="Ross C.A."/>
            <person name="Schuler D."/>
            <person name="Cox B.L."/>
            <person name="Nealson K.H."/>
            <person name="Bazylinski D.A."/>
        </authorList>
    </citation>
    <scope>NUCLEOTIDE SEQUENCE [LARGE SCALE GENOMIC DNA]</scope>
    <source>
        <strain evidence="8">ATCC BAA-1437 / JCM 17883 / MC-1</strain>
    </source>
</reference>
<dbReference type="eggNOG" id="COG3328">
    <property type="taxonomic scope" value="Bacteria"/>
</dbReference>
<dbReference type="AlphaFoldDB" id="A0LAQ9"/>
<accession>A0LAQ9</accession>
<keyword evidence="3 6" id="KW-0815">Transposition</keyword>
<dbReference type="EMBL" id="CP000471">
    <property type="protein sequence ID" value="ABK45052.1"/>
    <property type="molecule type" value="Genomic_DNA"/>
</dbReference>
<name>A0LAQ9_MAGMM</name>
<dbReference type="PANTHER" id="PTHR33217:SF7">
    <property type="entry name" value="TRANSPOSASE FOR INSERTION SEQUENCE ELEMENT IS1081"/>
    <property type="match status" value="1"/>
</dbReference>
<evidence type="ECO:0000313" key="7">
    <source>
        <dbReference type="EMBL" id="ABK45052.1"/>
    </source>
</evidence>
<organism evidence="7 8">
    <name type="scientific">Magnetococcus marinus (strain ATCC BAA-1437 / JCM 17883 / MC-1)</name>
    <dbReference type="NCBI Taxonomy" id="156889"/>
    <lineage>
        <taxon>Bacteria</taxon>
        <taxon>Pseudomonadati</taxon>
        <taxon>Pseudomonadota</taxon>
        <taxon>Magnetococcia</taxon>
        <taxon>Magnetococcales</taxon>
        <taxon>Magnetococcaceae</taxon>
        <taxon>Magnetococcus</taxon>
    </lineage>
</organism>
<dbReference type="HOGENOM" id="CLU_036805_2_2_5"/>
<keyword evidence="4 6" id="KW-0238">DNA-binding</keyword>
<evidence type="ECO:0000256" key="5">
    <source>
        <dbReference type="ARBA" id="ARBA00023172"/>
    </source>
</evidence>
<reference evidence="7 8" key="2">
    <citation type="journal article" date="2012" name="Int. J. Syst. Evol. Microbiol.">
        <title>Magnetococcus marinus gen. nov., sp. nov., a marine, magnetotactic bacterium that represents a novel lineage (Magnetococcaceae fam. nov.; Magnetococcales ord. nov.) at the base of the Alphaproteobacteria.</title>
        <authorList>
            <person name="Bazylinski D.A."/>
            <person name="Williams T.J."/>
            <person name="Lefevre C.T."/>
            <person name="Berg R.J."/>
            <person name="Zhang C.L."/>
            <person name="Bowser S.S."/>
            <person name="Dean A.J."/>
            <person name="Beveridge T.J."/>
        </authorList>
    </citation>
    <scope>NUCLEOTIDE SEQUENCE [LARGE SCALE GENOMIC DNA]</scope>
    <source>
        <strain evidence="8">ATCC BAA-1437 / JCM 17883 / MC-1</strain>
    </source>
</reference>
<comment type="function">
    <text evidence="1 6">Required for the transposition of the insertion element.</text>
</comment>
<evidence type="ECO:0000313" key="8">
    <source>
        <dbReference type="Proteomes" id="UP000002586"/>
    </source>
</evidence>
<dbReference type="GO" id="GO:0004803">
    <property type="term" value="F:transposase activity"/>
    <property type="evidence" value="ECO:0007669"/>
    <property type="project" value="UniProtKB-UniRule"/>
</dbReference>
<dbReference type="GO" id="GO:0003677">
    <property type="term" value="F:DNA binding"/>
    <property type="evidence" value="ECO:0007669"/>
    <property type="project" value="UniProtKB-UniRule"/>
</dbReference>
<evidence type="ECO:0000256" key="6">
    <source>
        <dbReference type="RuleBase" id="RU365089"/>
    </source>
</evidence>
<evidence type="ECO:0000256" key="1">
    <source>
        <dbReference type="ARBA" id="ARBA00002190"/>
    </source>
</evidence>
<dbReference type="PANTHER" id="PTHR33217">
    <property type="entry name" value="TRANSPOSASE FOR INSERTION SEQUENCE ELEMENT IS1081"/>
    <property type="match status" value="1"/>
</dbReference>
<dbReference type="KEGG" id="mgm:Mmc1_2552"/>
<dbReference type="Pfam" id="PF00872">
    <property type="entry name" value="Transposase_mut"/>
    <property type="match status" value="1"/>
</dbReference>
<gene>
    <name evidence="7" type="ordered locus">Mmc1_2552</name>
</gene>
<evidence type="ECO:0000256" key="4">
    <source>
        <dbReference type="ARBA" id="ARBA00023125"/>
    </source>
</evidence>
<proteinExistence type="inferred from homology"/>
<evidence type="ECO:0000256" key="2">
    <source>
        <dbReference type="ARBA" id="ARBA00010961"/>
    </source>
</evidence>
<keyword evidence="8" id="KW-1185">Reference proteome</keyword>
<dbReference type="NCBIfam" id="NF033543">
    <property type="entry name" value="transpos_IS256"/>
    <property type="match status" value="1"/>
</dbReference>
<dbReference type="Proteomes" id="UP000002586">
    <property type="component" value="Chromosome"/>
</dbReference>
<evidence type="ECO:0000256" key="3">
    <source>
        <dbReference type="ARBA" id="ARBA00022578"/>
    </source>
</evidence>